<accession>A0A645H8D4</accession>
<evidence type="ECO:0000313" key="1">
    <source>
        <dbReference type="EMBL" id="MPN35245.1"/>
    </source>
</evidence>
<sequence length="99" mass="10928">MQANLQRKQPAHRKATDIPALRGRDCVVVQIDEWNQFVAKETLHAGSVPLAVRHVLFNHLGGVVAREGKDHDHGSEFAALDQLVRNLADARLAHPHGFG</sequence>
<dbReference type="AlphaFoldDB" id="A0A645H8D4"/>
<gene>
    <name evidence="1" type="ORF">SDC9_182742</name>
</gene>
<dbReference type="EMBL" id="VSSQ01088700">
    <property type="protein sequence ID" value="MPN35245.1"/>
    <property type="molecule type" value="Genomic_DNA"/>
</dbReference>
<comment type="caution">
    <text evidence="1">The sequence shown here is derived from an EMBL/GenBank/DDBJ whole genome shotgun (WGS) entry which is preliminary data.</text>
</comment>
<organism evidence="1">
    <name type="scientific">bioreactor metagenome</name>
    <dbReference type="NCBI Taxonomy" id="1076179"/>
    <lineage>
        <taxon>unclassified sequences</taxon>
        <taxon>metagenomes</taxon>
        <taxon>ecological metagenomes</taxon>
    </lineage>
</organism>
<protein>
    <submittedName>
        <fullName evidence="1">Uncharacterized protein</fullName>
    </submittedName>
</protein>
<proteinExistence type="predicted"/>
<reference evidence="1" key="1">
    <citation type="submission" date="2019-08" db="EMBL/GenBank/DDBJ databases">
        <authorList>
            <person name="Kucharzyk K."/>
            <person name="Murdoch R.W."/>
            <person name="Higgins S."/>
            <person name="Loffler F."/>
        </authorList>
    </citation>
    <scope>NUCLEOTIDE SEQUENCE</scope>
</reference>
<name>A0A645H8D4_9ZZZZ</name>